<dbReference type="OrthoDB" id="4422435at2"/>
<evidence type="ECO:0000313" key="4">
    <source>
        <dbReference type="Proteomes" id="UP000035065"/>
    </source>
</evidence>
<dbReference type="EMBL" id="AEUD01000001">
    <property type="protein sequence ID" value="EGD56990.1"/>
    <property type="molecule type" value="Genomic_DNA"/>
</dbReference>
<keyword evidence="2" id="KW-0812">Transmembrane</keyword>
<feature type="transmembrane region" description="Helical" evidence="2">
    <location>
        <begin position="39"/>
        <end position="61"/>
    </location>
</feature>
<feature type="compositionally biased region" description="Low complexity" evidence="1">
    <location>
        <begin position="20"/>
        <end position="31"/>
    </location>
</feature>
<accession>F1YF07</accession>
<keyword evidence="2" id="KW-0472">Membrane</keyword>
<feature type="region of interest" description="Disordered" evidence="1">
    <location>
        <begin position="1"/>
        <end position="31"/>
    </location>
</feature>
<dbReference type="Pfam" id="PF12028">
    <property type="entry name" value="DUF3515"/>
    <property type="match status" value="1"/>
</dbReference>
<dbReference type="STRING" id="644548.SCNU_01390"/>
<dbReference type="RefSeq" id="WP_009677555.1">
    <property type="nucleotide sequence ID" value="NZ_AEUD01000001.1"/>
</dbReference>
<evidence type="ECO:0000256" key="1">
    <source>
        <dbReference type="SAM" id="MobiDB-lite"/>
    </source>
</evidence>
<name>F1YF07_9ACTN</name>
<proteinExistence type="predicted"/>
<dbReference type="AlphaFoldDB" id="F1YF07"/>
<sequence length="201" mass="21190">MSDGTEKKSAELKPADEQTSETSSTTKAAAESGSRLSPALIATLVAIPVMVLAGFITYAALNFSSSDSESSPVESYATSAADSAKCAAFIDQLPEKLGDFGDKSVDGTTVRWTKPDSDPVVLRCGVERPDELAPTSALQVINPVQWFMTDTIDGRGQAFVSVDHRPYVAVWVPVGAGNAPITDVSALIEAHLERAPLDFGK</sequence>
<keyword evidence="2" id="KW-1133">Transmembrane helix</keyword>
<evidence type="ECO:0000256" key="2">
    <source>
        <dbReference type="SAM" id="Phobius"/>
    </source>
</evidence>
<reference evidence="3 4" key="1">
    <citation type="journal article" date="2011" name="J. Bacteriol.">
        <title>Draft Genome Sequence of Gordonia neofelifaecis NRRL B-59395, a Cholesterol-Degrading Actinomycete.</title>
        <authorList>
            <person name="Ge F."/>
            <person name="Li W."/>
            <person name="Chen G."/>
            <person name="Liu Y."/>
            <person name="Zhang G."/>
            <person name="Yong B."/>
            <person name="Wang Q."/>
            <person name="Wang N."/>
            <person name="Huang Z."/>
            <person name="Li W."/>
            <person name="Wang J."/>
            <person name="Wu C."/>
            <person name="Xie Q."/>
            <person name="Liu G."/>
        </authorList>
    </citation>
    <scope>NUCLEOTIDE SEQUENCE [LARGE SCALE GENOMIC DNA]</scope>
    <source>
        <strain evidence="3 4">NRRL B-59395</strain>
    </source>
</reference>
<organism evidence="3 4">
    <name type="scientific">Gordonia neofelifaecis NRRL B-59395</name>
    <dbReference type="NCBI Taxonomy" id="644548"/>
    <lineage>
        <taxon>Bacteria</taxon>
        <taxon>Bacillati</taxon>
        <taxon>Actinomycetota</taxon>
        <taxon>Actinomycetes</taxon>
        <taxon>Mycobacteriales</taxon>
        <taxon>Gordoniaceae</taxon>
        <taxon>Gordonia</taxon>
    </lineage>
</organism>
<dbReference type="eggNOG" id="ENOG5033FNE">
    <property type="taxonomic scope" value="Bacteria"/>
</dbReference>
<dbReference type="InterPro" id="IPR021903">
    <property type="entry name" value="DUF3515"/>
</dbReference>
<evidence type="ECO:0008006" key="5">
    <source>
        <dbReference type="Google" id="ProtNLM"/>
    </source>
</evidence>
<keyword evidence="4" id="KW-1185">Reference proteome</keyword>
<feature type="compositionally biased region" description="Basic and acidic residues" evidence="1">
    <location>
        <begin position="1"/>
        <end position="16"/>
    </location>
</feature>
<comment type="caution">
    <text evidence="3">The sequence shown here is derived from an EMBL/GenBank/DDBJ whole genome shotgun (WGS) entry which is preliminary data.</text>
</comment>
<dbReference type="Proteomes" id="UP000035065">
    <property type="component" value="Unassembled WGS sequence"/>
</dbReference>
<protein>
    <recommendedName>
        <fullName evidence="5">DUF3515 domain-containing protein</fullName>
    </recommendedName>
</protein>
<evidence type="ECO:0000313" key="3">
    <source>
        <dbReference type="EMBL" id="EGD56990.1"/>
    </source>
</evidence>
<gene>
    <name evidence="3" type="ORF">SCNU_01390</name>
</gene>